<evidence type="ECO:0000313" key="3">
    <source>
        <dbReference type="Proteomes" id="UP001324380"/>
    </source>
</evidence>
<dbReference type="Pfam" id="PF11188">
    <property type="entry name" value="DUF2975"/>
    <property type="match status" value="1"/>
</dbReference>
<keyword evidence="1" id="KW-0812">Transmembrane</keyword>
<accession>A0ABZ0TZA8</accession>
<keyword evidence="1" id="KW-0472">Membrane</keyword>
<dbReference type="Proteomes" id="UP001324380">
    <property type="component" value="Chromosome"/>
</dbReference>
<feature type="transmembrane region" description="Helical" evidence="1">
    <location>
        <begin position="133"/>
        <end position="153"/>
    </location>
</feature>
<feature type="transmembrane region" description="Helical" evidence="1">
    <location>
        <begin position="173"/>
        <end position="194"/>
    </location>
</feature>
<gene>
    <name evidence="2" type="ORF">SNE25_15160</name>
</gene>
<proteinExistence type="predicted"/>
<organism evidence="2 3">
    <name type="scientific">Mucilaginibacter sabulilitoris</name>
    <dbReference type="NCBI Taxonomy" id="1173583"/>
    <lineage>
        <taxon>Bacteria</taxon>
        <taxon>Pseudomonadati</taxon>
        <taxon>Bacteroidota</taxon>
        <taxon>Sphingobacteriia</taxon>
        <taxon>Sphingobacteriales</taxon>
        <taxon>Sphingobacteriaceae</taxon>
        <taxon>Mucilaginibacter</taxon>
    </lineage>
</organism>
<reference evidence="2 3" key="1">
    <citation type="submission" date="2023-11" db="EMBL/GenBank/DDBJ databases">
        <title>Analysis of the Genomes of Mucilaginibacter gossypii cycad 4 and M. sabulilitoris SNA2: microbes with the potential for plant growth promotion.</title>
        <authorList>
            <person name="Hirsch A.M."/>
            <person name="Humm E."/>
            <person name="Rubbi M."/>
            <person name="Del Vecchio G."/>
            <person name="Ha S.M."/>
            <person name="Pellegrini M."/>
            <person name="Gunsalus R.P."/>
        </authorList>
    </citation>
    <scope>NUCLEOTIDE SEQUENCE [LARGE SCALE GENOMIC DNA]</scope>
    <source>
        <strain evidence="2 3">SNA2</strain>
    </source>
</reference>
<evidence type="ECO:0000313" key="2">
    <source>
        <dbReference type="EMBL" id="WPU96860.1"/>
    </source>
</evidence>
<protein>
    <submittedName>
        <fullName evidence="2">DUF2975 domain-containing protein</fullName>
    </submittedName>
</protein>
<feature type="transmembrane region" description="Helical" evidence="1">
    <location>
        <begin position="12"/>
        <end position="36"/>
    </location>
</feature>
<feature type="transmembrane region" description="Helical" evidence="1">
    <location>
        <begin position="88"/>
        <end position="112"/>
    </location>
</feature>
<dbReference type="EMBL" id="CP139558">
    <property type="protein sequence ID" value="WPU96860.1"/>
    <property type="molecule type" value="Genomic_DNA"/>
</dbReference>
<name>A0ABZ0TZA8_9SPHI</name>
<keyword evidence="3" id="KW-1185">Reference proteome</keyword>
<sequence>MKTNSKWLLNTVRVILSILWYVNIVLIIIAFSLLTWKFITADAVDFSTPVKYPTHPEVIKLVPLIPDTGPVTVQSDQGMLKMQVRNTVGQIVTAYFFLILFEVLVMIIVYQLRKFFESIKQDMPFKYDNIKRLRITALCFASLTLLHILQGISTSILLRSYVKDYGQMVWSESFTGLILGAVIYIMADIFRYGFELQKENGEFV</sequence>
<evidence type="ECO:0000256" key="1">
    <source>
        <dbReference type="SAM" id="Phobius"/>
    </source>
</evidence>
<dbReference type="RefSeq" id="WP_321565948.1">
    <property type="nucleotide sequence ID" value="NZ_CP139558.1"/>
</dbReference>
<dbReference type="InterPro" id="IPR021354">
    <property type="entry name" value="DUF2975"/>
</dbReference>
<keyword evidence="1" id="KW-1133">Transmembrane helix</keyword>